<evidence type="ECO:0008006" key="5">
    <source>
        <dbReference type="Google" id="ProtNLM"/>
    </source>
</evidence>
<dbReference type="OrthoDB" id="435881at2759"/>
<sequence length="217" mass="24981">MLDPQDLPMPVRSMPDMFTSWRKKVESADVQPRSVVDAPEVGAMPLPSAWDAGLKELPSETDLFNDLVATYKSKANVDGEPPRNKNHSIGIDLVMPEIALEKGVMRFEGGETAGLDRIEDYIFRQDCLKNYYDTRNGLMGANYSSKFSPWLAMGCISARQIHVACQKYERMRVKNKSTYWMIFELLWRDFFHLYFMKHGSKPFMLKGVFPRCVVYQC</sequence>
<proteinExistence type="inferred from homology"/>
<gene>
    <name evidence="3" type="ORF">SARC_10938</name>
</gene>
<evidence type="ECO:0000313" key="4">
    <source>
        <dbReference type="Proteomes" id="UP000054560"/>
    </source>
</evidence>
<dbReference type="GO" id="GO:0071949">
    <property type="term" value="F:FAD binding"/>
    <property type="evidence" value="ECO:0007669"/>
    <property type="project" value="TreeGrafter"/>
</dbReference>
<dbReference type="SUPFAM" id="SSF48173">
    <property type="entry name" value="Cryptochrome/photolyase FAD-binding domain"/>
    <property type="match status" value="1"/>
</dbReference>
<dbReference type="PANTHER" id="PTHR11455">
    <property type="entry name" value="CRYPTOCHROME"/>
    <property type="match status" value="1"/>
</dbReference>
<feature type="binding site" evidence="2">
    <location>
        <position position="131"/>
    </location>
    <ligand>
        <name>FAD</name>
        <dbReference type="ChEBI" id="CHEBI:57692"/>
    </ligand>
</feature>
<dbReference type="InterPro" id="IPR002081">
    <property type="entry name" value="Cryptochrome/DNA_photolyase_1"/>
</dbReference>
<organism evidence="3 4">
    <name type="scientific">Sphaeroforma arctica JP610</name>
    <dbReference type="NCBI Taxonomy" id="667725"/>
    <lineage>
        <taxon>Eukaryota</taxon>
        <taxon>Ichthyosporea</taxon>
        <taxon>Ichthyophonida</taxon>
        <taxon>Sphaeroforma</taxon>
    </lineage>
</organism>
<dbReference type="STRING" id="667725.A0A0L0FKP1"/>
<comment type="similarity">
    <text evidence="1">Belongs to the DNA photolyase class-1 family.</text>
</comment>
<feature type="binding site" evidence="2">
    <location>
        <begin position="144"/>
        <end position="148"/>
    </location>
    <ligand>
        <name>FAD</name>
        <dbReference type="ChEBI" id="CHEBI:57692"/>
    </ligand>
</feature>
<dbReference type="Gene3D" id="1.25.40.80">
    <property type="match status" value="1"/>
</dbReference>
<evidence type="ECO:0000313" key="3">
    <source>
        <dbReference type="EMBL" id="KNC76568.1"/>
    </source>
</evidence>
<feature type="binding site" evidence="2">
    <location>
        <begin position="184"/>
        <end position="191"/>
    </location>
    <ligand>
        <name>FAD</name>
        <dbReference type="ChEBI" id="CHEBI:57692"/>
    </ligand>
</feature>
<dbReference type="InterPro" id="IPR036134">
    <property type="entry name" value="Crypto/Photolyase_FAD-like_sf"/>
</dbReference>
<comment type="cofactor">
    <cofactor evidence="2">
        <name>FAD</name>
        <dbReference type="ChEBI" id="CHEBI:57692"/>
    </cofactor>
    <text evidence="2">Binds 1 FAD per subunit.</text>
</comment>
<dbReference type="RefSeq" id="XP_014150470.1">
    <property type="nucleotide sequence ID" value="XM_014294995.1"/>
</dbReference>
<evidence type="ECO:0000256" key="2">
    <source>
        <dbReference type="PIRSR" id="PIRSR602081-1"/>
    </source>
</evidence>
<dbReference type="GeneID" id="25911442"/>
<dbReference type="eggNOG" id="KOG0133">
    <property type="taxonomic scope" value="Eukaryota"/>
</dbReference>
<evidence type="ECO:0000256" key="1">
    <source>
        <dbReference type="ARBA" id="ARBA00005862"/>
    </source>
</evidence>
<dbReference type="PANTHER" id="PTHR11455:SF22">
    <property type="entry name" value="CRYPTOCHROME DASH"/>
    <property type="match status" value="1"/>
</dbReference>
<keyword evidence="4" id="KW-1185">Reference proteome</keyword>
<dbReference type="GO" id="GO:0003677">
    <property type="term" value="F:DNA binding"/>
    <property type="evidence" value="ECO:0007669"/>
    <property type="project" value="TreeGrafter"/>
</dbReference>
<dbReference type="GO" id="GO:0000719">
    <property type="term" value="P:photoreactive repair"/>
    <property type="evidence" value="ECO:0007669"/>
    <property type="project" value="TreeGrafter"/>
</dbReference>
<protein>
    <recommendedName>
        <fullName evidence="5">Cryptochrome/DNA photolyase FAD-binding domain-containing protein</fullName>
    </recommendedName>
</protein>
<reference evidence="3 4" key="1">
    <citation type="submission" date="2011-02" db="EMBL/GenBank/DDBJ databases">
        <title>The Genome Sequence of Sphaeroforma arctica JP610.</title>
        <authorList>
            <consortium name="The Broad Institute Genome Sequencing Platform"/>
            <person name="Russ C."/>
            <person name="Cuomo C."/>
            <person name="Young S.K."/>
            <person name="Zeng Q."/>
            <person name="Gargeya S."/>
            <person name="Alvarado L."/>
            <person name="Berlin A."/>
            <person name="Chapman S.B."/>
            <person name="Chen Z."/>
            <person name="Freedman E."/>
            <person name="Gellesch M."/>
            <person name="Goldberg J."/>
            <person name="Griggs A."/>
            <person name="Gujja S."/>
            <person name="Heilman E."/>
            <person name="Heiman D."/>
            <person name="Howarth C."/>
            <person name="Mehta T."/>
            <person name="Neiman D."/>
            <person name="Pearson M."/>
            <person name="Roberts A."/>
            <person name="Saif S."/>
            <person name="Shea T."/>
            <person name="Shenoy N."/>
            <person name="Sisk P."/>
            <person name="Stolte C."/>
            <person name="Sykes S."/>
            <person name="White J."/>
            <person name="Yandava C."/>
            <person name="Burger G."/>
            <person name="Gray M.W."/>
            <person name="Holland P.W.H."/>
            <person name="King N."/>
            <person name="Lang F.B.F."/>
            <person name="Roger A.J."/>
            <person name="Ruiz-Trillo I."/>
            <person name="Haas B."/>
            <person name="Nusbaum C."/>
            <person name="Birren B."/>
        </authorList>
    </citation>
    <scope>NUCLEOTIDE SEQUENCE [LARGE SCALE GENOMIC DNA]</scope>
    <source>
        <strain evidence="3 4">JP610</strain>
    </source>
</reference>
<accession>A0A0L0FKP1</accession>
<keyword evidence="2" id="KW-0274">FAD</keyword>
<dbReference type="AlphaFoldDB" id="A0A0L0FKP1"/>
<dbReference type="Proteomes" id="UP000054560">
    <property type="component" value="Unassembled WGS sequence"/>
</dbReference>
<keyword evidence="2" id="KW-0285">Flavoprotein</keyword>
<name>A0A0L0FKP1_9EUKA</name>
<dbReference type="GO" id="GO:0003904">
    <property type="term" value="F:deoxyribodipyrimidine photo-lyase activity"/>
    <property type="evidence" value="ECO:0007669"/>
    <property type="project" value="TreeGrafter"/>
</dbReference>
<dbReference type="EMBL" id="KQ243046">
    <property type="protein sequence ID" value="KNC76568.1"/>
    <property type="molecule type" value="Genomic_DNA"/>
</dbReference>